<dbReference type="InterPro" id="IPR007214">
    <property type="entry name" value="YbaK/aa-tRNA-synth-assoc-dom"/>
</dbReference>
<reference evidence="2" key="1">
    <citation type="journal article" date="2020" name="mSystems">
        <title>Genome- and Community-Level Interaction Insights into Carbon Utilization and Element Cycling Functions of Hydrothermarchaeota in Hydrothermal Sediment.</title>
        <authorList>
            <person name="Zhou Z."/>
            <person name="Liu Y."/>
            <person name="Xu W."/>
            <person name="Pan J."/>
            <person name="Luo Z.H."/>
            <person name="Li M."/>
        </authorList>
    </citation>
    <scope>NUCLEOTIDE SEQUENCE [LARGE SCALE GENOMIC DNA]</scope>
    <source>
        <strain evidence="2">SpSt-1125</strain>
    </source>
</reference>
<sequence length="156" mass="17031">MLGPRELEEALRREGVSFSIVEVPRAATAREASESLGVPLERIVKTVVLVSEDKDVVLVVVRADRRVDQTRLARLLGFKKLRLAREEEVVSSTGYPPGGVPPVCHAKKLPVYLDAELLGTGPVYAGGGDERHLLLIHPEDVVRLAGAQVIDVPRKE</sequence>
<dbReference type="AlphaFoldDB" id="A0A7J3X945"/>
<dbReference type="PANTHER" id="PTHR30411:SF1">
    <property type="entry name" value="CYTOPLASMIC PROTEIN"/>
    <property type="match status" value="1"/>
</dbReference>
<feature type="domain" description="YbaK/aminoacyl-tRNA synthetase-associated" evidence="1">
    <location>
        <begin position="24"/>
        <end position="144"/>
    </location>
</feature>
<accession>A0A7J3X945</accession>
<dbReference type="Pfam" id="PF04073">
    <property type="entry name" value="tRNA_edit"/>
    <property type="match status" value="1"/>
</dbReference>
<evidence type="ECO:0000313" key="2">
    <source>
        <dbReference type="EMBL" id="HHP05710.1"/>
    </source>
</evidence>
<dbReference type="SUPFAM" id="SSF55826">
    <property type="entry name" value="YbaK/ProRS associated domain"/>
    <property type="match status" value="1"/>
</dbReference>
<gene>
    <name evidence="2" type="ORF">ENM88_08225</name>
</gene>
<organism evidence="2">
    <name type="scientific">Thermofilum pendens</name>
    <dbReference type="NCBI Taxonomy" id="2269"/>
    <lineage>
        <taxon>Archaea</taxon>
        <taxon>Thermoproteota</taxon>
        <taxon>Thermoprotei</taxon>
        <taxon>Thermofilales</taxon>
        <taxon>Thermofilaceae</taxon>
        <taxon>Thermofilum</taxon>
    </lineage>
</organism>
<protein>
    <submittedName>
        <fullName evidence="2">YbaK/EbsC family protein</fullName>
    </submittedName>
</protein>
<dbReference type="GO" id="GO:0002161">
    <property type="term" value="F:aminoacyl-tRNA deacylase activity"/>
    <property type="evidence" value="ECO:0007669"/>
    <property type="project" value="InterPro"/>
</dbReference>
<evidence type="ECO:0000259" key="1">
    <source>
        <dbReference type="Pfam" id="PF04073"/>
    </source>
</evidence>
<dbReference type="PANTHER" id="PTHR30411">
    <property type="entry name" value="CYTOPLASMIC PROTEIN"/>
    <property type="match status" value="1"/>
</dbReference>
<name>A0A7J3X945_THEPE</name>
<dbReference type="Gene3D" id="3.90.960.10">
    <property type="entry name" value="YbaK/aminoacyl-tRNA synthetase-associated domain"/>
    <property type="match status" value="1"/>
</dbReference>
<dbReference type="EMBL" id="DRZM01000228">
    <property type="protein sequence ID" value="HHP05710.1"/>
    <property type="molecule type" value="Genomic_DNA"/>
</dbReference>
<dbReference type="CDD" id="cd04333">
    <property type="entry name" value="ProX_deacylase"/>
    <property type="match status" value="1"/>
</dbReference>
<dbReference type="InterPro" id="IPR036754">
    <property type="entry name" value="YbaK/aa-tRNA-synt-asso_dom_sf"/>
</dbReference>
<proteinExistence type="predicted"/>
<comment type="caution">
    <text evidence="2">The sequence shown here is derived from an EMBL/GenBank/DDBJ whole genome shotgun (WGS) entry which is preliminary data.</text>
</comment>